<organism evidence="2 3">
    <name type="scientific">Nodularia harveyana UHCC-0300</name>
    <dbReference type="NCBI Taxonomy" id="2974287"/>
    <lineage>
        <taxon>Bacteria</taxon>
        <taxon>Bacillati</taxon>
        <taxon>Cyanobacteriota</taxon>
        <taxon>Cyanophyceae</taxon>
        <taxon>Nostocales</taxon>
        <taxon>Nodulariaceae</taxon>
        <taxon>Nodularia</taxon>
    </lineage>
</organism>
<name>A0ABU5UJI1_9CYAN</name>
<protein>
    <submittedName>
        <fullName evidence="2">Uncharacterized protein</fullName>
    </submittedName>
</protein>
<evidence type="ECO:0000313" key="3">
    <source>
        <dbReference type="Proteomes" id="UP001302120"/>
    </source>
</evidence>
<sequence length="154" mass="17704">MVSSNTFQTPSQLSLLADNSDNQQSESEKNNQLSESDKFLIKRAYAIALLYAQGRSQEIKDLSKKKDTVDFARVWTKLIVSINSTIDDETLNNWINQFDCVIASPPFQTKKHQCIELLLLDNLRLNKNSNELDRNCKCFIPVINHIPLFCHFPE</sequence>
<feature type="region of interest" description="Disordered" evidence="1">
    <location>
        <begin position="1"/>
        <end position="33"/>
    </location>
</feature>
<dbReference type="Proteomes" id="UP001302120">
    <property type="component" value="Unassembled WGS sequence"/>
</dbReference>
<accession>A0ABU5UJI1</accession>
<dbReference type="RefSeq" id="WP_323198014.1">
    <property type="nucleotide sequence ID" value="NZ_JAYGHG010000057.1"/>
</dbReference>
<evidence type="ECO:0000313" key="2">
    <source>
        <dbReference type="EMBL" id="MEA5583718.1"/>
    </source>
</evidence>
<gene>
    <name evidence="2" type="ORF">VB620_20540</name>
</gene>
<comment type="caution">
    <text evidence="2">The sequence shown here is derived from an EMBL/GenBank/DDBJ whole genome shotgun (WGS) entry which is preliminary data.</text>
</comment>
<proteinExistence type="predicted"/>
<evidence type="ECO:0000256" key="1">
    <source>
        <dbReference type="SAM" id="MobiDB-lite"/>
    </source>
</evidence>
<keyword evidence="3" id="KW-1185">Reference proteome</keyword>
<reference evidence="2 3" key="1">
    <citation type="submission" date="2023-12" db="EMBL/GenBank/DDBJ databases">
        <title>Baltic Sea Cyanobacteria.</title>
        <authorList>
            <person name="Delbaje E."/>
            <person name="Fewer D.P."/>
            <person name="Shishido T.K."/>
        </authorList>
    </citation>
    <scope>NUCLEOTIDE SEQUENCE [LARGE SCALE GENOMIC DNA]</scope>
    <source>
        <strain evidence="2 3">UHCC-0300</strain>
    </source>
</reference>
<dbReference type="EMBL" id="JAYGHG010000057">
    <property type="protein sequence ID" value="MEA5583718.1"/>
    <property type="molecule type" value="Genomic_DNA"/>
</dbReference>